<comment type="caution">
    <text evidence="2">The sequence shown here is derived from an EMBL/GenBank/DDBJ whole genome shotgun (WGS) entry which is preliminary data.</text>
</comment>
<organism evidence="2 3">
    <name type="scientific">Wuchereria bancrofti</name>
    <dbReference type="NCBI Taxonomy" id="6293"/>
    <lineage>
        <taxon>Eukaryota</taxon>
        <taxon>Metazoa</taxon>
        <taxon>Ecdysozoa</taxon>
        <taxon>Nematoda</taxon>
        <taxon>Chromadorea</taxon>
        <taxon>Rhabditida</taxon>
        <taxon>Spirurina</taxon>
        <taxon>Spiruromorpha</taxon>
        <taxon>Filarioidea</taxon>
        <taxon>Onchocercidae</taxon>
        <taxon>Wuchereria</taxon>
    </lineage>
</organism>
<feature type="transmembrane region" description="Helical" evidence="1">
    <location>
        <begin position="43"/>
        <end position="61"/>
    </location>
</feature>
<dbReference type="Proteomes" id="UP000004810">
    <property type="component" value="Unassembled WGS sequence"/>
</dbReference>
<accession>J9F4N7</accession>
<name>J9F4N7_WUCBA</name>
<dbReference type="AlphaFoldDB" id="J9F4N7"/>
<proteinExistence type="predicted"/>
<reference evidence="3" key="1">
    <citation type="submission" date="2012-08" db="EMBL/GenBank/DDBJ databases">
        <title>The Genome Sequence of Wuchereria bancrofti.</title>
        <authorList>
            <person name="Nutman T.B."/>
            <person name="Fink D.L."/>
            <person name="Russ C."/>
            <person name="Young S."/>
            <person name="Zeng Q."/>
            <person name="Koehrsen M."/>
            <person name="Alvarado L."/>
            <person name="Berlin A."/>
            <person name="Chapman S.B."/>
            <person name="Chen Z."/>
            <person name="Freedman E."/>
            <person name="Gellesch M."/>
            <person name="Goldberg J."/>
            <person name="Griggs A."/>
            <person name="Gujja S."/>
            <person name="Heilman E.R."/>
            <person name="Heiman D."/>
            <person name="Hepburn T."/>
            <person name="Howarth C."/>
            <person name="Jen D."/>
            <person name="Larson L."/>
            <person name="Lewis B."/>
            <person name="Mehta T."/>
            <person name="Park D."/>
            <person name="Pearson M."/>
            <person name="Roberts A."/>
            <person name="Saif S."/>
            <person name="Shea T."/>
            <person name="Shenoy N."/>
            <person name="Sisk P."/>
            <person name="Stolte C."/>
            <person name="Sykes S."/>
            <person name="Walk T."/>
            <person name="White J."/>
            <person name="Yandava C."/>
            <person name="Haas B."/>
            <person name="Henn M.R."/>
            <person name="Nusbaum C."/>
            <person name="Birren B."/>
        </authorList>
    </citation>
    <scope>NUCLEOTIDE SEQUENCE [LARGE SCALE GENOMIC DNA]</scope>
    <source>
        <strain evidence="3">NA</strain>
    </source>
</reference>
<keyword evidence="1" id="KW-1133">Transmembrane helix</keyword>
<protein>
    <submittedName>
        <fullName evidence="2">Uncharacterized protein</fullName>
    </submittedName>
</protein>
<dbReference type="EMBL" id="ADBV01001619">
    <property type="protein sequence ID" value="EJW84442.1"/>
    <property type="molecule type" value="Genomic_DNA"/>
</dbReference>
<gene>
    <name evidence="2" type="ORF">WUBG_04648</name>
</gene>
<feature type="transmembrane region" description="Helical" evidence="1">
    <location>
        <begin position="15"/>
        <end position="31"/>
    </location>
</feature>
<keyword evidence="1" id="KW-0472">Membrane</keyword>
<keyword evidence="1" id="KW-0812">Transmembrane</keyword>
<evidence type="ECO:0000313" key="2">
    <source>
        <dbReference type="EMBL" id="EJW84442.1"/>
    </source>
</evidence>
<evidence type="ECO:0000256" key="1">
    <source>
        <dbReference type="SAM" id="Phobius"/>
    </source>
</evidence>
<evidence type="ECO:0000313" key="3">
    <source>
        <dbReference type="Proteomes" id="UP000004810"/>
    </source>
</evidence>
<sequence>MTFQVVLINSQNSNMKLFFDFGVMIALLILRENTSEFGSFWRMLHFHFSLSHFPFLLYLILSYGGDLISIFTSCCSSALLRHAVSFYGTKNIQEDDDKKEDNMI</sequence>